<evidence type="ECO:0000256" key="2">
    <source>
        <dbReference type="ARBA" id="ARBA00023315"/>
    </source>
</evidence>
<keyword evidence="3" id="KW-1133">Transmembrane helix</keyword>
<feature type="transmembrane region" description="Helical" evidence="3">
    <location>
        <begin position="55"/>
        <end position="72"/>
    </location>
</feature>
<dbReference type="RefSeq" id="WP_157814399.1">
    <property type="nucleotide sequence ID" value="NZ_PIQN01000025.1"/>
</dbReference>
<dbReference type="Gene3D" id="2.160.10.10">
    <property type="entry name" value="Hexapeptide repeat proteins"/>
    <property type="match status" value="1"/>
</dbReference>
<protein>
    <submittedName>
        <fullName evidence="4">Serine acetyltransferase</fullName>
    </submittedName>
</protein>
<reference evidence="4 5" key="1">
    <citation type="submission" date="2017-11" db="EMBL/GenBank/DDBJ databases">
        <authorList>
            <person name="Han C.G."/>
        </authorList>
    </citation>
    <scope>NUCLEOTIDE SEQUENCE [LARGE SCALE GENOMIC DNA]</scope>
    <source>
        <strain evidence="4 5">HCNT1</strain>
    </source>
</reference>
<proteinExistence type="predicted"/>
<dbReference type="CDD" id="cd03354">
    <property type="entry name" value="LbH_SAT"/>
    <property type="match status" value="1"/>
</dbReference>
<keyword evidence="1 4" id="KW-0808">Transferase</keyword>
<keyword evidence="3" id="KW-0472">Membrane</keyword>
<evidence type="ECO:0000256" key="1">
    <source>
        <dbReference type="ARBA" id="ARBA00022679"/>
    </source>
</evidence>
<keyword evidence="2" id="KW-0012">Acyltransferase</keyword>
<dbReference type="PANTHER" id="PTHR42811">
    <property type="entry name" value="SERINE ACETYLTRANSFERASE"/>
    <property type="match status" value="1"/>
</dbReference>
<dbReference type="InterPro" id="IPR045304">
    <property type="entry name" value="LbH_SAT"/>
</dbReference>
<keyword evidence="3" id="KW-0812">Transmembrane</keyword>
<dbReference type="InterPro" id="IPR011004">
    <property type="entry name" value="Trimer_LpxA-like_sf"/>
</dbReference>
<dbReference type="EMBL" id="PIQN01000025">
    <property type="protein sequence ID" value="PKA39893.1"/>
    <property type="molecule type" value="Genomic_DNA"/>
</dbReference>
<dbReference type="Proteomes" id="UP000232164">
    <property type="component" value="Unassembled WGS sequence"/>
</dbReference>
<evidence type="ECO:0000313" key="5">
    <source>
        <dbReference type="Proteomes" id="UP000232164"/>
    </source>
</evidence>
<name>A0A2N0D1A1_RHISU</name>
<dbReference type="SUPFAM" id="SSF51161">
    <property type="entry name" value="Trimeric LpxA-like enzymes"/>
    <property type="match status" value="1"/>
</dbReference>
<evidence type="ECO:0000256" key="3">
    <source>
        <dbReference type="SAM" id="Phobius"/>
    </source>
</evidence>
<dbReference type="GO" id="GO:0016746">
    <property type="term" value="F:acyltransferase activity"/>
    <property type="evidence" value="ECO:0007669"/>
    <property type="project" value="UniProtKB-KW"/>
</dbReference>
<comment type="caution">
    <text evidence="4">The sequence shown here is derived from an EMBL/GenBank/DDBJ whole genome shotgun (WGS) entry which is preliminary data.</text>
</comment>
<organism evidence="4 5">
    <name type="scientific">Rhizobium sullae</name>
    <name type="common">Rhizobium hedysari</name>
    <dbReference type="NCBI Taxonomy" id="50338"/>
    <lineage>
        <taxon>Bacteria</taxon>
        <taxon>Pseudomonadati</taxon>
        <taxon>Pseudomonadota</taxon>
        <taxon>Alphaproteobacteria</taxon>
        <taxon>Hyphomicrobiales</taxon>
        <taxon>Rhizobiaceae</taxon>
        <taxon>Rhizobium/Agrobacterium group</taxon>
        <taxon>Rhizobium</taxon>
    </lineage>
</organism>
<reference evidence="4 5" key="2">
    <citation type="submission" date="2017-12" db="EMBL/GenBank/DDBJ databases">
        <title>Genome sequence of Rhizobium sullae HCNT1 isolated from Sulla coronaria nodules and featuring peculiar denitrification phenotypes.</title>
        <authorList>
            <person name="De Diego-Diaz B."/>
            <person name="Treu L."/>
            <person name="Campanaro S."/>
            <person name="Da Silva Duarte V."/>
            <person name="Basaglia M."/>
            <person name="Favaro L."/>
            <person name="Casella S."/>
            <person name="Squartini A."/>
        </authorList>
    </citation>
    <scope>NUCLEOTIDE SEQUENCE [LARGE SCALE GENOMIC DNA]</scope>
    <source>
        <strain evidence="4 5">HCNT1</strain>
    </source>
</reference>
<gene>
    <name evidence="4" type="ORF">CWR43_29885</name>
</gene>
<accession>A0A2N0D1A1</accession>
<evidence type="ECO:0000313" key="4">
    <source>
        <dbReference type="EMBL" id="PKA39893.1"/>
    </source>
</evidence>
<dbReference type="AlphaFoldDB" id="A0A2N0D1A1"/>
<sequence length="198" mass="21796">MKIRNELMDEMGLLALLREDFNCHYRDVTKPGFQAMAVYRFGVWARSRRLYLSRMLFGAIHFVLFCFIRNVYGIEIPYTAKLGRRVHIGHQSGIVIHEFCTMGDDCVVRQNVTIGIGGVKRGHFGPEHAPVIGRHVDFAAGAVVVGNVRIGDSVNIGPNAVIVTDVKSNTTVMAPPARMMARPAANTAAVSPDLEMSA</sequence>